<reference evidence="1 2" key="1">
    <citation type="submission" date="2023-08" db="EMBL/GenBank/DDBJ databases">
        <title>A Necator americanus chromosomal reference genome.</title>
        <authorList>
            <person name="Ilik V."/>
            <person name="Petrzelkova K.J."/>
            <person name="Pardy F."/>
            <person name="Fuh T."/>
            <person name="Niatou-Singa F.S."/>
            <person name="Gouil Q."/>
            <person name="Baker L."/>
            <person name="Ritchie M.E."/>
            <person name="Jex A.R."/>
            <person name="Gazzola D."/>
            <person name="Li H."/>
            <person name="Toshio Fujiwara R."/>
            <person name="Zhan B."/>
            <person name="Aroian R.V."/>
            <person name="Pafco B."/>
            <person name="Schwarz E.M."/>
        </authorList>
    </citation>
    <scope>NUCLEOTIDE SEQUENCE [LARGE SCALE GENOMIC DNA]</scope>
    <source>
        <strain evidence="1 2">Aroian</strain>
        <tissue evidence="1">Whole animal</tissue>
    </source>
</reference>
<sequence length="91" mass="10089">MGAFKGSRKNTGLNTSDASTSALSSLHFILKQGTQKAIEDLELASPSWQTFCNCSLQEKDSRRRLESVPMRTNNSLRVPGSYENFSAVSRF</sequence>
<dbReference type="Proteomes" id="UP001303046">
    <property type="component" value="Unassembled WGS sequence"/>
</dbReference>
<protein>
    <submittedName>
        <fullName evidence="1">Uncharacterized protein</fullName>
    </submittedName>
</protein>
<proteinExistence type="predicted"/>
<gene>
    <name evidence="1" type="primary">Necator_chrIII.g11456</name>
    <name evidence="1" type="ORF">RB195_010691</name>
</gene>
<accession>A0ABR1CZ28</accession>
<organism evidence="1 2">
    <name type="scientific">Necator americanus</name>
    <name type="common">Human hookworm</name>
    <dbReference type="NCBI Taxonomy" id="51031"/>
    <lineage>
        <taxon>Eukaryota</taxon>
        <taxon>Metazoa</taxon>
        <taxon>Ecdysozoa</taxon>
        <taxon>Nematoda</taxon>
        <taxon>Chromadorea</taxon>
        <taxon>Rhabditida</taxon>
        <taxon>Rhabditina</taxon>
        <taxon>Rhabditomorpha</taxon>
        <taxon>Strongyloidea</taxon>
        <taxon>Ancylostomatidae</taxon>
        <taxon>Bunostominae</taxon>
        <taxon>Necator</taxon>
    </lineage>
</organism>
<evidence type="ECO:0000313" key="2">
    <source>
        <dbReference type="Proteomes" id="UP001303046"/>
    </source>
</evidence>
<dbReference type="EMBL" id="JAVFWL010000003">
    <property type="protein sequence ID" value="KAK6743571.1"/>
    <property type="molecule type" value="Genomic_DNA"/>
</dbReference>
<name>A0ABR1CZ28_NECAM</name>
<evidence type="ECO:0000313" key="1">
    <source>
        <dbReference type="EMBL" id="KAK6743571.1"/>
    </source>
</evidence>
<keyword evidence="2" id="KW-1185">Reference proteome</keyword>
<comment type="caution">
    <text evidence="1">The sequence shown here is derived from an EMBL/GenBank/DDBJ whole genome shotgun (WGS) entry which is preliminary data.</text>
</comment>